<proteinExistence type="predicted"/>
<organism evidence="1 2">
    <name type="scientific">Qipengyuania aurantiaca</name>
    <dbReference type="NCBI Taxonomy" id="2867233"/>
    <lineage>
        <taxon>Bacteria</taxon>
        <taxon>Pseudomonadati</taxon>
        <taxon>Pseudomonadota</taxon>
        <taxon>Alphaproteobacteria</taxon>
        <taxon>Sphingomonadales</taxon>
        <taxon>Erythrobacteraceae</taxon>
        <taxon>Qipengyuania</taxon>
    </lineage>
</organism>
<evidence type="ECO:0000313" key="1">
    <source>
        <dbReference type="EMBL" id="QZD90466.1"/>
    </source>
</evidence>
<keyword evidence="2" id="KW-1185">Reference proteome</keyword>
<dbReference type="Proteomes" id="UP000824281">
    <property type="component" value="Chromosome"/>
</dbReference>
<reference evidence="1 2" key="1">
    <citation type="submission" date="2021-08" db="EMBL/GenBank/DDBJ databases">
        <title>Comparative Genomics Analysis of the Genus Qipengyuania Reveals Extensive Genetic Diversity and Metabolic Versatility, Including the Description of Fifteen Novel Species.</title>
        <authorList>
            <person name="Liu Y."/>
        </authorList>
    </citation>
    <scope>NUCLEOTIDE SEQUENCE [LARGE SCALE GENOMIC DNA]</scope>
    <source>
        <strain evidence="1 2">1NDH13</strain>
    </source>
</reference>
<protein>
    <submittedName>
        <fullName evidence="1">Uncharacterized protein</fullName>
    </submittedName>
</protein>
<evidence type="ECO:0000313" key="2">
    <source>
        <dbReference type="Proteomes" id="UP000824281"/>
    </source>
</evidence>
<accession>A0ABX8ZP17</accession>
<gene>
    <name evidence="1" type="ORF">K3148_03475</name>
</gene>
<dbReference type="EMBL" id="CP081295">
    <property type="protein sequence ID" value="QZD90466.1"/>
    <property type="molecule type" value="Genomic_DNA"/>
</dbReference>
<dbReference type="RefSeq" id="WP_221425934.1">
    <property type="nucleotide sequence ID" value="NZ_CP081295.1"/>
</dbReference>
<sequence>MSQSYEFYCARAEAARKAADAATLDNVRDRELRAAKSWADLAEHARGVAEARIKTEREKREAREALAAAEA</sequence>
<name>A0ABX8ZP17_9SPHN</name>